<gene>
    <name evidence="1" type="ORF">D3H35_03080</name>
    <name evidence="2" type="ORF">D3H35_03095</name>
</gene>
<proteinExistence type="predicted"/>
<dbReference type="EMBL" id="QXJM01000016">
    <property type="protein sequence ID" value="RIE05125.1"/>
    <property type="molecule type" value="Genomic_DNA"/>
</dbReference>
<organism evidence="1 3">
    <name type="scientific">Cohnella faecalis</name>
    <dbReference type="NCBI Taxonomy" id="2315694"/>
    <lineage>
        <taxon>Bacteria</taxon>
        <taxon>Bacillati</taxon>
        <taxon>Bacillota</taxon>
        <taxon>Bacilli</taxon>
        <taxon>Bacillales</taxon>
        <taxon>Paenibacillaceae</taxon>
        <taxon>Cohnella</taxon>
    </lineage>
</organism>
<reference evidence="1 3" key="1">
    <citation type="submission" date="2018-09" db="EMBL/GenBank/DDBJ databases">
        <title>Cohnella cavernae sp. nov., isolated from a karst cave.</title>
        <authorList>
            <person name="Zhu H."/>
        </authorList>
    </citation>
    <scope>NUCLEOTIDE SEQUENCE [LARGE SCALE GENOMIC DNA]</scope>
    <source>
        <strain evidence="1 3">K2E09-144</strain>
    </source>
</reference>
<keyword evidence="3" id="KW-1185">Reference proteome</keyword>
<sequence>MLHTTISYGLDDTELAEYEAENKGYRKDVFVKIQDDYYNLRTENIKEIICLLYDDGYFKHLKPVDKGVHGFA</sequence>
<accession>A0A398D1Z1</accession>
<protein>
    <submittedName>
        <fullName evidence="1">Uncharacterized protein</fullName>
    </submittedName>
</protein>
<name>A0A398D1Z1_9BACL</name>
<dbReference type="EMBL" id="QXJM01000016">
    <property type="protein sequence ID" value="RIE05124.1"/>
    <property type="molecule type" value="Genomic_DNA"/>
</dbReference>
<evidence type="ECO:0000313" key="1">
    <source>
        <dbReference type="EMBL" id="RIE05124.1"/>
    </source>
</evidence>
<dbReference type="AlphaFoldDB" id="A0A398D1Z1"/>
<evidence type="ECO:0000313" key="3">
    <source>
        <dbReference type="Proteomes" id="UP000266340"/>
    </source>
</evidence>
<evidence type="ECO:0000313" key="2">
    <source>
        <dbReference type="EMBL" id="RIE05125.1"/>
    </source>
</evidence>
<dbReference type="Proteomes" id="UP000266340">
    <property type="component" value="Unassembled WGS sequence"/>
</dbReference>
<comment type="caution">
    <text evidence="1">The sequence shown here is derived from an EMBL/GenBank/DDBJ whole genome shotgun (WGS) entry which is preliminary data.</text>
</comment>